<feature type="region of interest" description="Disordered" evidence="1">
    <location>
        <begin position="41"/>
        <end position="80"/>
    </location>
</feature>
<dbReference type="EMBL" id="JAQOWY010000433">
    <property type="protein sequence ID" value="KAK1842126.1"/>
    <property type="molecule type" value="Genomic_DNA"/>
</dbReference>
<comment type="caution">
    <text evidence="2">The sequence shown here is derived from an EMBL/GenBank/DDBJ whole genome shotgun (WGS) entry which is preliminary data.</text>
</comment>
<proteinExistence type="predicted"/>
<protein>
    <submittedName>
        <fullName evidence="2">Uncharacterized protein</fullName>
    </submittedName>
</protein>
<reference evidence="2" key="1">
    <citation type="submission" date="2023-01" db="EMBL/GenBank/DDBJ databases">
        <title>Colletotrichum chrysophilum M932 genome sequence.</title>
        <authorList>
            <person name="Baroncelli R."/>
        </authorList>
    </citation>
    <scope>NUCLEOTIDE SEQUENCE</scope>
    <source>
        <strain evidence="2">M932</strain>
    </source>
</reference>
<evidence type="ECO:0000313" key="2">
    <source>
        <dbReference type="EMBL" id="KAK1842126.1"/>
    </source>
</evidence>
<evidence type="ECO:0000256" key="1">
    <source>
        <dbReference type="SAM" id="MobiDB-lite"/>
    </source>
</evidence>
<sequence length="80" mass="8468">MRGLRGGKSGSFEDDVCDEIAEEWTGDGGGQLAWSGTWSKEHGVRSTRVEQAGAPAGMSLAPQHFAENSPAEPRARTGTH</sequence>
<dbReference type="Proteomes" id="UP001243330">
    <property type="component" value="Unassembled WGS sequence"/>
</dbReference>
<name>A0AAD9A607_9PEZI</name>
<evidence type="ECO:0000313" key="3">
    <source>
        <dbReference type="Proteomes" id="UP001243330"/>
    </source>
</evidence>
<keyword evidence="3" id="KW-1185">Reference proteome</keyword>
<dbReference type="AlphaFoldDB" id="A0AAD9A607"/>
<organism evidence="2 3">
    <name type="scientific">Colletotrichum chrysophilum</name>
    <dbReference type="NCBI Taxonomy" id="1836956"/>
    <lineage>
        <taxon>Eukaryota</taxon>
        <taxon>Fungi</taxon>
        <taxon>Dikarya</taxon>
        <taxon>Ascomycota</taxon>
        <taxon>Pezizomycotina</taxon>
        <taxon>Sordariomycetes</taxon>
        <taxon>Hypocreomycetidae</taxon>
        <taxon>Glomerellales</taxon>
        <taxon>Glomerellaceae</taxon>
        <taxon>Colletotrichum</taxon>
        <taxon>Colletotrichum gloeosporioides species complex</taxon>
    </lineage>
</organism>
<gene>
    <name evidence="2" type="ORF">CCHR01_15238</name>
</gene>
<accession>A0AAD9A607</accession>